<dbReference type="PANTHER" id="PTHR30572">
    <property type="entry name" value="MEMBRANE COMPONENT OF TRANSPORTER-RELATED"/>
    <property type="match status" value="1"/>
</dbReference>
<dbReference type="RefSeq" id="WP_349241235.1">
    <property type="nucleotide sequence ID" value="NZ_JAVTTO010000002.1"/>
</dbReference>
<evidence type="ECO:0000256" key="2">
    <source>
        <dbReference type="ARBA" id="ARBA00022475"/>
    </source>
</evidence>
<keyword evidence="5 7" id="KW-0472">Membrane</keyword>
<keyword evidence="11" id="KW-1185">Reference proteome</keyword>
<feature type="transmembrane region" description="Helical" evidence="7">
    <location>
        <begin position="372"/>
        <end position="392"/>
    </location>
</feature>
<feature type="transmembrane region" description="Helical" evidence="7">
    <location>
        <begin position="326"/>
        <end position="352"/>
    </location>
</feature>
<evidence type="ECO:0000259" key="9">
    <source>
        <dbReference type="Pfam" id="PF12704"/>
    </source>
</evidence>
<evidence type="ECO:0000256" key="3">
    <source>
        <dbReference type="ARBA" id="ARBA00022692"/>
    </source>
</evidence>
<accession>A0ABU3LE33</accession>
<dbReference type="Pfam" id="PF02687">
    <property type="entry name" value="FtsX"/>
    <property type="match status" value="1"/>
</dbReference>
<feature type="domain" description="MacB-like periplasmic core" evidence="9">
    <location>
        <begin position="21"/>
        <end position="233"/>
    </location>
</feature>
<name>A0ABU3LE33_9FLAO</name>
<feature type="transmembrane region" description="Helical" evidence="7">
    <location>
        <begin position="21"/>
        <end position="41"/>
    </location>
</feature>
<evidence type="ECO:0000256" key="1">
    <source>
        <dbReference type="ARBA" id="ARBA00004651"/>
    </source>
</evidence>
<keyword evidence="3 7" id="KW-0812">Transmembrane</keyword>
<dbReference type="InterPro" id="IPR003838">
    <property type="entry name" value="ABC3_permease_C"/>
</dbReference>
<dbReference type="InterPro" id="IPR050250">
    <property type="entry name" value="Macrolide_Exporter_MacB"/>
</dbReference>
<sequence>MFDTDRWQEIFQSLSKNKLRTFLGAFTVALGIFIFTVLFGMGNGLKNTFNAFFTDDATNMMFVNAGRTTKAYKGFKEGRRIQFRNDDIELLKAELGDRLEYITARIYKGVTARYERESGSYTVRAVHPSHQYLENTIIDEGKFINQRDIEEKNRIVVIGRLVKEDLFKNKPALGKFLEMNGIAYKIVGIFSDEGGDNEERLIYAPVSTIQLIYKNTDEVDQINVSFNKAIGSSGAKQMVRDITRIMKEKHVVSKDDRGGVRVRSIFENYEQNMQFANMLQFIVLWIGIGTLFAGAISIGNIMVFVVKERTKELGIRKALGATPGSIVGLILQESVLITAIAGYIGLLIAVFALSRMGNSLEDYFITDPQVNMSTIISATVILVFVGAVAGFIPARRAAKIKPVVAMREE</sequence>
<evidence type="ECO:0000313" key="10">
    <source>
        <dbReference type="EMBL" id="MDT7831981.1"/>
    </source>
</evidence>
<dbReference type="Proteomes" id="UP001257277">
    <property type="component" value="Unassembled WGS sequence"/>
</dbReference>
<organism evidence="10 11">
    <name type="scientific">Asprobacillus argus</name>
    <dbReference type="NCBI Taxonomy" id="3076534"/>
    <lineage>
        <taxon>Bacteria</taxon>
        <taxon>Pseudomonadati</taxon>
        <taxon>Bacteroidota</taxon>
        <taxon>Flavobacteriia</taxon>
        <taxon>Flavobacteriales</taxon>
        <taxon>Flavobacteriaceae</taxon>
        <taxon>Asprobacillus</taxon>
    </lineage>
</organism>
<comment type="similarity">
    <text evidence="6">Belongs to the ABC-4 integral membrane protein family.</text>
</comment>
<proteinExistence type="inferred from homology"/>
<protein>
    <submittedName>
        <fullName evidence="10">ABC transporter permease</fullName>
    </submittedName>
</protein>
<evidence type="ECO:0000256" key="6">
    <source>
        <dbReference type="ARBA" id="ARBA00038076"/>
    </source>
</evidence>
<reference evidence="10 11" key="1">
    <citation type="submission" date="2023-09" db="EMBL/GenBank/DDBJ databases">
        <title>Novel taxa isolated from Blanes Bay.</title>
        <authorList>
            <person name="Rey-Velasco X."/>
            <person name="Lucena T."/>
        </authorList>
    </citation>
    <scope>NUCLEOTIDE SEQUENCE [LARGE SCALE GENOMIC DNA]</scope>
    <source>
        <strain evidence="10 11">S356</strain>
    </source>
</reference>
<feature type="transmembrane region" description="Helical" evidence="7">
    <location>
        <begin position="282"/>
        <end position="306"/>
    </location>
</feature>
<evidence type="ECO:0000313" key="11">
    <source>
        <dbReference type="Proteomes" id="UP001257277"/>
    </source>
</evidence>
<evidence type="ECO:0000256" key="7">
    <source>
        <dbReference type="SAM" id="Phobius"/>
    </source>
</evidence>
<dbReference type="EMBL" id="JAVTTO010000002">
    <property type="protein sequence ID" value="MDT7831981.1"/>
    <property type="molecule type" value="Genomic_DNA"/>
</dbReference>
<comment type="subcellular location">
    <subcellularLocation>
        <location evidence="1">Cell membrane</location>
        <topology evidence="1">Multi-pass membrane protein</topology>
    </subcellularLocation>
</comment>
<dbReference type="Pfam" id="PF12704">
    <property type="entry name" value="MacB_PCD"/>
    <property type="match status" value="1"/>
</dbReference>
<gene>
    <name evidence="10" type="ORF">RQM59_06295</name>
</gene>
<comment type="caution">
    <text evidence="10">The sequence shown here is derived from an EMBL/GenBank/DDBJ whole genome shotgun (WGS) entry which is preliminary data.</text>
</comment>
<evidence type="ECO:0000259" key="8">
    <source>
        <dbReference type="Pfam" id="PF02687"/>
    </source>
</evidence>
<dbReference type="InterPro" id="IPR025857">
    <property type="entry name" value="MacB_PCD"/>
</dbReference>
<evidence type="ECO:0000256" key="4">
    <source>
        <dbReference type="ARBA" id="ARBA00022989"/>
    </source>
</evidence>
<feature type="domain" description="ABC3 transporter permease C-terminal" evidence="8">
    <location>
        <begin position="287"/>
        <end position="402"/>
    </location>
</feature>
<dbReference type="PANTHER" id="PTHR30572:SF4">
    <property type="entry name" value="ABC TRANSPORTER PERMEASE YTRF"/>
    <property type="match status" value="1"/>
</dbReference>
<keyword evidence="4 7" id="KW-1133">Transmembrane helix</keyword>
<evidence type="ECO:0000256" key="5">
    <source>
        <dbReference type="ARBA" id="ARBA00023136"/>
    </source>
</evidence>
<keyword evidence="2" id="KW-1003">Cell membrane</keyword>